<evidence type="ECO:0000313" key="3">
    <source>
        <dbReference type="Proteomes" id="UP000295192"/>
    </source>
</evidence>
<dbReference type="AlphaFoldDB" id="A0A484ARP0"/>
<keyword evidence="3" id="KW-1185">Reference proteome</keyword>
<dbReference type="EMBL" id="LSRL02001401">
    <property type="protein sequence ID" value="TDG39074.1"/>
    <property type="molecule type" value="Genomic_DNA"/>
</dbReference>
<comment type="caution">
    <text evidence="2">The sequence shown here is derived from an EMBL/GenBank/DDBJ whole genome shotgun (WGS) entry which is preliminary data.</text>
</comment>
<reference evidence="2 3" key="1">
    <citation type="journal article" date="2019" name="J. Hered.">
        <title>An Improved Genome Assembly for Drosophila navojoa, the Basal Species in the mojavensis Cluster.</title>
        <authorList>
            <person name="Vanderlinde T."/>
            <person name="Dupim E.G."/>
            <person name="Nazario-Yepiz N.O."/>
            <person name="Carvalho A.B."/>
        </authorList>
    </citation>
    <scope>NUCLEOTIDE SEQUENCE [LARGE SCALE GENOMIC DNA]</scope>
    <source>
        <strain evidence="2">Navoj_Jal97</strain>
        <tissue evidence="2">Whole organism</tissue>
    </source>
</reference>
<gene>
    <name evidence="2" type="ORF">AWZ03_014504</name>
</gene>
<accession>A0A484ARP0</accession>
<dbReference type="Proteomes" id="UP000295192">
    <property type="component" value="Unassembled WGS sequence"/>
</dbReference>
<protein>
    <submittedName>
        <fullName evidence="2">Uncharacterized protein</fullName>
    </submittedName>
</protein>
<feature type="region of interest" description="Disordered" evidence="1">
    <location>
        <begin position="52"/>
        <end position="104"/>
    </location>
</feature>
<sequence length="104" mass="11395">MPWQVDCCCQSSPLATYTLQSAARNPIALCEIRFLVDRTRIRLFVSQSTVRAVPHSPANKHDSNSGTIFGTGTNSNSDSDSDSDSDTDFEKPNNCCSGNCFDLR</sequence>
<name>A0A484ARP0_DRONA</name>
<proteinExistence type="predicted"/>
<evidence type="ECO:0000256" key="1">
    <source>
        <dbReference type="SAM" id="MobiDB-lite"/>
    </source>
</evidence>
<organism evidence="2 3">
    <name type="scientific">Drosophila navojoa</name>
    <name type="common">Fruit fly</name>
    <dbReference type="NCBI Taxonomy" id="7232"/>
    <lineage>
        <taxon>Eukaryota</taxon>
        <taxon>Metazoa</taxon>
        <taxon>Ecdysozoa</taxon>
        <taxon>Arthropoda</taxon>
        <taxon>Hexapoda</taxon>
        <taxon>Insecta</taxon>
        <taxon>Pterygota</taxon>
        <taxon>Neoptera</taxon>
        <taxon>Endopterygota</taxon>
        <taxon>Diptera</taxon>
        <taxon>Brachycera</taxon>
        <taxon>Muscomorpha</taxon>
        <taxon>Ephydroidea</taxon>
        <taxon>Drosophilidae</taxon>
        <taxon>Drosophila</taxon>
    </lineage>
</organism>
<evidence type="ECO:0000313" key="2">
    <source>
        <dbReference type="EMBL" id="TDG39074.1"/>
    </source>
</evidence>